<dbReference type="PANTHER" id="PTHR43761:SF1">
    <property type="entry name" value="D-ISOMER SPECIFIC 2-HYDROXYACID DEHYDROGENASE CATALYTIC DOMAIN-CONTAINING PROTEIN-RELATED"/>
    <property type="match status" value="1"/>
</dbReference>
<dbReference type="InterPro" id="IPR029753">
    <property type="entry name" value="D-isomer_DH_CS"/>
</dbReference>
<sequence>MSKLNIVITDASTVICNNDISLDVFKQYGNLTLIDYTEPTDVAEAIKDADIVLCNKTPLTAENMKDAKKLKFVGILATGYNNIDINYAKSRGITVCNAGGYSTNSVAQHTFALLLELINKVAIYNKEVNEGRWMNNKIFTFFDHEIIELAGKTMGLVGCGNIGINVAKIANAFNMKVLVHTRSGGKDTDLVKYVDLDTILKESDIVSLHCPLNEQSKNLFNDDTFAKMKDGAYFINTARGPIVNELALKKALESGKLKGAAIDVLEVEPMKKDSPLLNVKNLIITPHVAWAPKETRQRLVDLVADNVKCYLEGKPQNVIV</sequence>
<evidence type="ECO:0000313" key="7">
    <source>
        <dbReference type="EMBL" id="ORX45574.1"/>
    </source>
</evidence>
<gene>
    <name evidence="7" type="ORF">BCR36DRAFT_585598</name>
</gene>
<protein>
    <submittedName>
        <fullName evidence="7">Lactate dehydrogenase</fullName>
    </submittedName>
</protein>
<dbReference type="EMBL" id="MCFH01000039">
    <property type="protein sequence ID" value="ORX45574.1"/>
    <property type="molecule type" value="Genomic_DNA"/>
</dbReference>
<evidence type="ECO:0000256" key="2">
    <source>
        <dbReference type="ARBA" id="ARBA00023002"/>
    </source>
</evidence>
<dbReference type="OrthoDB" id="418179at2759"/>
<accession>A0A1Y1V3D4</accession>
<evidence type="ECO:0000313" key="8">
    <source>
        <dbReference type="Proteomes" id="UP000193719"/>
    </source>
</evidence>
<dbReference type="STRING" id="1754191.A0A1Y1V3D4"/>
<dbReference type="InterPro" id="IPR050418">
    <property type="entry name" value="D-iso_2-hydroxyacid_DH_PdxB"/>
</dbReference>
<reference evidence="7 8" key="2">
    <citation type="submission" date="2016-08" db="EMBL/GenBank/DDBJ databases">
        <title>Pervasive Adenine N6-methylation of Active Genes in Fungi.</title>
        <authorList>
            <consortium name="DOE Joint Genome Institute"/>
            <person name="Mondo S.J."/>
            <person name="Dannebaum R.O."/>
            <person name="Kuo R.C."/>
            <person name="Labutti K."/>
            <person name="Haridas S."/>
            <person name="Kuo A."/>
            <person name="Salamov A."/>
            <person name="Ahrendt S.R."/>
            <person name="Lipzen A."/>
            <person name="Sullivan W."/>
            <person name="Andreopoulos W.B."/>
            <person name="Clum A."/>
            <person name="Lindquist E."/>
            <person name="Daum C."/>
            <person name="Ramamoorthy G.K."/>
            <person name="Gryganskyi A."/>
            <person name="Culley D."/>
            <person name="Magnuson J.K."/>
            <person name="James T.Y."/>
            <person name="O'Malley M.A."/>
            <person name="Stajich J.E."/>
            <person name="Spatafora J.W."/>
            <person name="Visel A."/>
            <person name="Grigoriev I.V."/>
        </authorList>
    </citation>
    <scope>NUCLEOTIDE SEQUENCE [LARGE SCALE GENOMIC DNA]</scope>
    <source>
        <strain evidence="8">finn</strain>
    </source>
</reference>
<keyword evidence="3" id="KW-0520">NAD</keyword>
<dbReference type="CDD" id="cd12162">
    <property type="entry name" value="2-Hacid_dh_4"/>
    <property type="match status" value="1"/>
</dbReference>
<feature type="domain" description="D-isomer specific 2-hydroxyacid dehydrogenase NAD-binding" evidence="6">
    <location>
        <begin position="111"/>
        <end position="289"/>
    </location>
</feature>
<dbReference type="InterPro" id="IPR006139">
    <property type="entry name" value="D-isomer_2_OHA_DH_cat_dom"/>
</dbReference>
<dbReference type="PROSITE" id="PS00671">
    <property type="entry name" value="D_2_HYDROXYACID_DH_3"/>
    <property type="match status" value="1"/>
</dbReference>
<name>A0A1Y1V3D4_9FUNG</name>
<dbReference type="PROSITE" id="PS00670">
    <property type="entry name" value="D_2_HYDROXYACID_DH_2"/>
    <property type="match status" value="1"/>
</dbReference>
<keyword evidence="8" id="KW-1185">Reference proteome</keyword>
<dbReference type="Pfam" id="PF00389">
    <property type="entry name" value="2-Hacid_dh"/>
    <property type="match status" value="1"/>
</dbReference>
<dbReference type="Proteomes" id="UP000193719">
    <property type="component" value="Unassembled WGS sequence"/>
</dbReference>
<reference evidence="7 8" key="1">
    <citation type="submission" date="2016-08" db="EMBL/GenBank/DDBJ databases">
        <title>Genomes of anaerobic fungi encode conserved fungal cellulosomes for biomass hydrolysis.</title>
        <authorList>
            <consortium name="DOE Joint Genome Institute"/>
            <person name="Haitjema C.H."/>
            <person name="Gilmore S.P."/>
            <person name="Henske J.K."/>
            <person name="Solomon K.V."/>
            <person name="De Groot R."/>
            <person name="Kuo A."/>
            <person name="Mondo S.J."/>
            <person name="Salamov A.A."/>
            <person name="Labutti K."/>
            <person name="Zhao Z."/>
            <person name="Chiniquy J."/>
            <person name="Barry K."/>
            <person name="Brewer H.M."/>
            <person name="Purvine S.O."/>
            <person name="Wright A.T."/>
            <person name="Boxma B."/>
            <person name="Van Alen T."/>
            <person name="Hackstein J.H."/>
            <person name="Baker S.E."/>
            <person name="Grigoriev I.V."/>
            <person name="O'Malley M.A."/>
        </authorList>
    </citation>
    <scope>NUCLEOTIDE SEQUENCE [LARGE SCALE GENOMIC DNA]</scope>
    <source>
        <strain evidence="8">finn</strain>
    </source>
</reference>
<dbReference type="GO" id="GO:0051287">
    <property type="term" value="F:NAD binding"/>
    <property type="evidence" value="ECO:0007669"/>
    <property type="project" value="InterPro"/>
</dbReference>
<evidence type="ECO:0000259" key="5">
    <source>
        <dbReference type="Pfam" id="PF00389"/>
    </source>
</evidence>
<dbReference type="GO" id="GO:0016616">
    <property type="term" value="F:oxidoreductase activity, acting on the CH-OH group of donors, NAD or NADP as acceptor"/>
    <property type="evidence" value="ECO:0007669"/>
    <property type="project" value="InterPro"/>
</dbReference>
<evidence type="ECO:0000259" key="6">
    <source>
        <dbReference type="Pfam" id="PF02826"/>
    </source>
</evidence>
<comment type="similarity">
    <text evidence="1 4">Belongs to the D-isomer specific 2-hydroxyacid dehydrogenase family.</text>
</comment>
<dbReference type="AlphaFoldDB" id="A0A1Y1V3D4"/>
<dbReference type="InterPro" id="IPR006140">
    <property type="entry name" value="D-isomer_DH_NAD-bd"/>
</dbReference>
<dbReference type="InterPro" id="IPR036291">
    <property type="entry name" value="NAD(P)-bd_dom_sf"/>
</dbReference>
<evidence type="ECO:0000256" key="4">
    <source>
        <dbReference type="RuleBase" id="RU003719"/>
    </source>
</evidence>
<keyword evidence="2 4" id="KW-0560">Oxidoreductase</keyword>
<dbReference type="SUPFAM" id="SSF51735">
    <property type="entry name" value="NAD(P)-binding Rossmann-fold domains"/>
    <property type="match status" value="1"/>
</dbReference>
<evidence type="ECO:0000256" key="1">
    <source>
        <dbReference type="ARBA" id="ARBA00005854"/>
    </source>
</evidence>
<proteinExistence type="inferred from homology"/>
<dbReference type="Pfam" id="PF02826">
    <property type="entry name" value="2-Hacid_dh_C"/>
    <property type="match status" value="1"/>
</dbReference>
<feature type="domain" description="D-isomer specific 2-hydroxyacid dehydrogenase catalytic" evidence="5">
    <location>
        <begin position="18"/>
        <end position="318"/>
    </location>
</feature>
<organism evidence="7 8">
    <name type="scientific">Piromyces finnis</name>
    <dbReference type="NCBI Taxonomy" id="1754191"/>
    <lineage>
        <taxon>Eukaryota</taxon>
        <taxon>Fungi</taxon>
        <taxon>Fungi incertae sedis</taxon>
        <taxon>Chytridiomycota</taxon>
        <taxon>Chytridiomycota incertae sedis</taxon>
        <taxon>Neocallimastigomycetes</taxon>
        <taxon>Neocallimastigales</taxon>
        <taxon>Neocallimastigaceae</taxon>
        <taxon>Piromyces</taxon>
    </lineage>
</organism>
<dbReference type="PANTHER" id="PTHR43761">
    <property type="entry name" value="D-ISOMER SPECIFIC 2-HYDROXYACID DEHYDROGENASE FAMILY PROTEIN (AFU_ORTHOLOGUE AFUA_1G13630)"/>
    <property type="match status" value="1"/>
</dbReference>
<dbReference type="Gene3D" id="3.40.50.720">
    <property type="entry name" value="NAD(P)-binding Rossmann-like Domain"/>
    <property type="match status" value="2"/>
</dbReference>
<dbReference type="SUPFAM" id="SSF52283">
    <property type="entry name" value="Formate/glycerate dehydrogenase catalytic domain-like"/>
    <property type="match status" value="1"/>
</dbReference>
<comment type="caution">
    <text evidence="7">The sequence shown here is derived from an EMBL/GenBank/DDBJ whole genome shotgun (WGS) entry which is preliminary data.</text>
</comment>
<dbReference type="FunFam" id="3.40.50.720:FF:000203">
    <property type="entry name" value="D-3-phosphoglycerate dehydrogenase (SerA)"/>
    <property type="match status" value="1"/>
</dbReference>
<evidence type="ECO:0000256" key="3">
    <source>
        <dbReference type="ARBA" id="ARBA00023027"/>
    </source>
</evidence>